<proteinExistence type="predicted"/>
<evidence type="ECO:0000256" key="1">
    <source>
        <dbReference type="SAM" id="MobiDB-lite"/>
    </source>
</evidence>
<protein>
    <submittedName>
        <fullName evidence="2">Uncharacterized protein</fullName>
    </submittedName>
</protein>
<gene>
    <name evidence="2" type="primary">WBGene00096482</name>
</gene>
<evidence type="ECO:0000313" key="2">
    <source>
        <dbReference type="EnsemblMetazoa" id="PPA06928.1"/>
    </source>
</evidence>
<dbReference type="Proteomes" id="UP000005239">
    <property type="component" value="Unassembled WGS sequence"/>
</dbReference>
<reference evidence="2" key="2">
    <citation type="submission" date="2022-06" db="UniProtKB">
        <authorList>
            <consortium name="EnsemblMetazoa"/>
        </authorList>
    </citation>
    <scope>IDENTIFICATION</scope>
    <source>
        <strain evidence="2">PS312</strain>
    </source>
</reference>
<keyword evidence="3" id="KW-1185">Reference proteome</keyword>
<reference evidence="3" key="1">
    <citation type="journal article" date="2008" name="Nat. Genet.">
        <title>The Pristionchus pacificus genome provides a unique perspective on nematode lifestyle and parasitism.</title>
        <authorList>
            <person name="Dieterich C."/>
            <person name="Clifton S.W."/>
            <person name="Schuster L.N."/>
            <person name="Chinwalla A."/>
            <person name="Delehaunty K."/>
            <person name="Dinkelacker I."/>
            <person name="Fulton L."/>
            <person name="Fulton R."/>
            <person name="Godfrey J."/>
            <person name="Minx P."/>
            <person name="Mitreva M."/>
            <person name="Roeseler W."/>
            <person name="Tian H."/>
            <person name="Witte H."/>
            <person name="Yang S.P."/>
            <person name="Wilson R.K."/>
            <person name="Sommer R.J."/>
        </authorList>
    </citation>
    <scope>NUCLEOTIDE SEQUENCE [LARGE SCALE GENOMIC DNA]</scope>
    <source>
        <strain evidence="3">PS312</strain>
    </source>
</reference>
<dbReference type="EnsemblMetazoa" id="PPA06928.1">
    <property type="protein sequence ID" value="PPA06928.1"/>
    <property type="gene ID" value="WBGene00096482"/>
</dbReference>
<organism evidence="2 3">
    <name type="scientific">Pristionchus pacificus</name>
    <name type="common">Parasitic nematode worm</name>
    <dbReference type="NCBI Taxonomy" id="54126"/>
    <lineage>
        <taxon>Eukaryota</taxon>
        <taxon>Metazoa</taxon>
        <taxon>Ecdysozoa</taxon>
        <taxon>Nematoda</taxon>
        <taxon>Chromadorea</taxon>
        <taxon>Rhabditida</taxon>
        <taxon>Rhabditina</taxon>
        <taxon>Diplogasteromorpha</taxon>
        <taxon>Diplogasteroidea</taxon>
        <taxon>Neodiplogasteridae</taxon>
        <taxon>Pristionchus</taxon>
    </lineage>
</organism>
<accession>A0A8R1U8T3</accession>
<sequence length="180" mass="20857">MPSPLIRSPLPHPVRLDMAAIFRTSKSKEGSKQKKKEKAKAYYHEELERRQNRARKKRNVLIDRLIDPGQTTVMAGVTDYQCNTAINERQDTEFSDAILEELRKRQKYEDSLRVIVEKKKVKTSICSEWIRRISIFGERLANRLPMTTNLDGSEAIPHNLPQLSLQPYPLTRDLPPDGFN</sequence>
<evidence type="ECO:0000313" key="3">
    <source>
        <dbReference type="Proteomes" id="UP000005239"/>
    </source>
</evidence>
<feature type="region of interest" description="Disordered" evidence="1">
    <location>
        <begin position="22"/>
        <end position="41"/>
    </location>
</feature>
<dbReference type="AlphaFoldDB" id="A0A454Y763"/>
<accession>A0A454Y763</accession>
<name>A0A454Y763_PRIPA</name>